<comment type="caution">
    <text evidence="2">The sequence shown here is derived from an EMBL/GenBank/DDBJ whole genome shotgun (WGS) entry which is preliminary data.</text>
</comment>
<evidence type="ECO:0000313" key="1">
    <source>
        <dbReference type="EMBL" id="CZQ90628.1"/>
    </source>
</evidence>
<gene>
    <name evidence="2" type="ORF">SAMN04488507_101249</name>
    <name evidence="1" type="ORF">TFLO_1332</name>
</gene>
<evidence type="ECO:0000313" key="4">
    <source>
        <dbReference type="Proteomes" id="UP000199686"/>
    </source>
</evidence>
<dbReference type="Proteomes" id="UP000195947">
    <property type="component" value="Unassembled WGS sequence"/>
</dbReference>
<accession>A0AB38BHH9</accession>
<evidence type="ECO:0000313" key="3">
    <source>
        <dbReference type="Proteomes" id="UP000195947"/>
    </source>
</evidence>
<proteinExistence type="predicted"/>
<dbReference type="Proteomes" id="UP000199686">
    <property type="component" value="Unassembled WGS sequence"/>
</dbReference>
<protein>
    <submittedName>
        <fullName evidence="2">Uncharacterized protein</fullName>
    </submittedName>
</protein>
<reference evidence="1 3" key="1">
    <citation type="submission" date="2016-02" db="EMBL/GenBank/DDBJ databases">
        <authorList>
            <person name="Strepis N."/>
        </authorList>
    </citation>
    <scope>NUCLEOTIDE SEQUENCE [LARGE SCALE GENOMIC DNA]</scope>
    <source>
        <strain evidence="1">Trichococcus flocculiformis</strain>
    </source>
</reference>
<reference evidence="2 4" key="2">
    <citation type="submission" date="2016-10" db="EMBL/GenBank/DDBJ databases">
        <authorList>
            <person name="Varghese N."/>
            <person name="Submissions S."/>
        </authorList>
    </citation>
    <scope>NUCLEOTIDE SEQUENCE [LARGE SCALE GENOMIC DNA]</scope>
    <source>
        <strain evidence="2 4">DSM 2094</strain>
    </source>
</reference>
<dbReference type="EMBL" id="FOQC01000012">
    <property type="protein sequence ID" value="SFH74861.1"/>
    <property type="molecule type" value="Genomic_DNA"/>
</dbReference>
<organism evidence="2 4">
    <name type="scientific">Trichococcus flocculiformis</name>
    <dbReference type="NCBI Taxonomy" id="82803"/>
    <lineage>
        <taxon>Bacteria</taxon>
        <taxon>Bacillati</taxon>
        <taxon>Bacillota</taxon>
        <taxon>Bacilli</taxon>
        <taxon>Lactobacillales</taxon>
        <taxon>Carnobacteriaceae</taxon>
        <taxon>Trichococcus</taxon>
    </lineage>
</organism>
<evidence type="ECO:0000313" key="2">
    <source>
        <dbReference type="EMBL" id="SFH74861.1"/>
    </source>
</evidence>
<name>A0AB38BHH9_9LACT</name>
<dbReference type="AlphaFoldDB" id="A0AB38BHH9"/>
<dbReference type="EMBL" id="FJMZ01000011">
    <property type="protein sequence ID" value="CZQ90628.1"/>
    <property type="molecule type" value="Genomic_DNA"/>
</dbReference>
<sequence>MLMIEYIDSNSGERCLRRKSVNIPLGSSDERSLAEVSAGSYRRTSVSVRLTGAAHSHGLLFFVKIIICKNKKILAMECVHCKDFLMIYFARTSFMASRTATSSGEMLKSSCAFSMMRASCVDFGKGKVSFSKQ</sequence>
<keyword evidence="3" id="KW-1185">Reference proteome</keyword>